<keyword evidence="1" id="KW-0472">Membrane</keyword>
<keyword evidence="1" id="KW-0812">Transmembrane</keyword>
<dbReference type="AlphaFoldDB" id="W9UZR3"/>
<evidence type="ECO:0000259" key="2">
    <source>
        <dbReference type="Pfam" id="PF01970"/>
    </source>
</evidence>
<comment type="caution">
    <text evidence="3">The sequence shown here is derived from an EMBL/GenBank/DDBJ whole genome shotgun (WGS) entry which is preliminary data.</text>
</comment>
<proteinExistence type="predicted"/>
<gene>
    <name evidence="3" type="ORF">D791_00814</name>
</gene>
<keyword evidence="1" id="KW-1133">Transmembrane helix</keyword>
<evidence type="ECO:0000313" key="3">
    <source>
        <dbReference type="EMBL" id="EXJ12569.1"/>
    </source>
</evidence>
<reference evidence="3 4" key="2">
    <citation type="journal article" date="2015" name="Syst. Appl. Microbiol.">
        <title>Nitrincola nitratireducens sp. nov. isolated from a haloalkaline crater lake.</title>
        <authorList>
            <person name="Singh A."/>
            <person name="Vaidya B."/>
            <person name="Tanuku N.R."/>
            <person name="Pinnaka A.K."/>
        </authorList>
    </citation>
    <scope>NUCLEOTIDE SEQUENCE [LARGE SCALE GENOMIC DNA]</scope>
    <source>
        <strain evidence="3 4">AK23</strain>
    </source>
</reference>
<dbReference type="PATRIC" id="fig|1229521.3.peg.825"/>
<dbReference type="Proteomes" id="UP000019464">
    <property type="component" value="Unassembled WGS sequence"/>
</dbReference>
<reference evidence="4" key="1">
    <citation type="submission" date="2012-11" db="EMBL/GenBank/DDBJ databases">
        <authorList>
            <person name="Singh A."/>
            <person name="Pinnaka A.K."/>
            <person name="Vaidya B."/>
        </authorList>
    </citation>
    <scope>NUCLEOTIDE SEQUENCE [LARGE SCALE GENOMIC DNA]</scope>
    <source>
        <strain evidence="4">AK23</strain>
    </source>
</reference>
<feature type="domain" description="DUF112" evidence="2">
    <location>
        <begin position="17"/>
        <end position="57"/>
    </location>
</feature>
<dbReference type="STRING" id="1229521.D791_00814"/>
<sequence length="78" mass="8368">MDAILLGLNEIATFDVIVAIIIGALIGVTIGSIPGLEPAGVMAILLPISFSMEPWRVCRCCWVFMAALGTEVRSPLFY</sequence>
<dbReference type="Pfam" id="PF01970">
    <property type="entry name" value="TctA"/>
    <property type="match status" value="1"/>
</dbReference>
<keyword evidence="4" id="KW-1185">Reference proteome</keyword>
<evidence type="ECO:0000256" key="1">
    <source>
        <dbReference type="SAM" id="Phobius"/>
    </source>
</evidence>
<evidence type="ECO:0000313" key="4">
    <source>
        <dbReference type="Proteomes" id="UP000019464"/>
    </source>
</evidence>
<protein>
    <submittedName>
        <fullName evidence="3">Tripartite tricarboxylate transporter TctA family protein</fullName>
    </submittedName>
</protein>
<feature type="transmembrane region" description="Helical" evidence="1">
    <location>
        <begin position="12"/>
        <end position="33"/>
    </location>
</feature>
<name>W9UZR3_9GAMM</name>
<accession>W9UZR3</accession>
<organism evidence="3 4">
    <name type="scientific">Nitrincola nitratireducens</name>
    <dbReference type="NCBI Taxonomy" id="1229521"/>
    <lineage>
        <taxon>Bacteria</taxon>
        <taxon>Pseudomonadati</taxon>
        <taxon>Pseudomonadota</taxon>
        <taxon>Gammaproteobacteria</taxon>
        <taxon>Oceanospirillales</taxon>
        <taxon>Oceanospirillaceae</taxon>
        <taxon>Nitrincola</taxon>
    </lineage>
</organism>
<dbReference type="InterPro" id="IPR002823">
    <property type="entry name" value="DUF112_TM"/>
</dbReference>
<dbReference type="EMBL" id="AONB01000002">
    <property type="protein sequence ID" value="EXJ12569.1"/>
    <property type="molecule type" value="Genomic_DNA"/>
</dbReference>